<comment type="caution">
    <text evidence="2">The sequence shown here is derived from an EMBL/GenBank/DDBJ whole genome shotgun (WGS) entry which is preliminary data.</text>
</comment>
<dbReference type="AlphaFoldDB" id="A0AAN5BWT8"/>
<evidence type="ECO:0000313" key="3">
    <source>
        <dbReference type="Proteomes" id="UP001165205"/>
    </source>
</evidence>
<accession>A0AAN5BWT8</accession>
<organism evidence="2 3">
    <name type="scientific">Aspergillus oryzae</name>
    <name type="common">Yellow koji mold</name>
    <dbReference type="NCBI Taxonomy" id="5062"/>
    <lineage>
        <taxon>Eukaryota</taxon>
        <taxon>Fungi</taxon>
        <taxon>Dikarya</taxon>
        <taxon>Ascomycota</taxon>
        <taxon>Pezizomycotina</taxon>
        <taxon>Eurotiomycetes</taxon>
        <taxon>Eurotiomycetidae</taxon>
        <taxon>Eurotiales</taxon>
        <taxon>Aspergillaceae</taxon>
        <taxon>Aspergillus</taxon>
        <taxon>Aspergillus subgen. Circumdati</taxon>
    </lineage>
</organism>
<dbReference type="EMBL" id="BSYA01000062">
    <property type="protein sequence ID" value="GMG29797.1"/>
    <property type="molecule type" value="Genomic_DNA"/>
</dbReference>
<sequence length="255" mass="28439">MNTTTVLKSSSHKVTLDQSSAAQQQGAVRNESSVEAGSVISGDGIKQGRLETIWRNKRKEKRQKSYKDATVHDVADAIYLRRRSLAVEDLKIAIWGRKLIFQAVDLFGSLTRVWSSSRHTHLNPIDPVRCSLKRTPEYRSLPGNSGSTSTIYLCVELFGYHTHPDISTGDPNLKVADVGAGTGSAFNKVNKLKSYTFMGFRYPAILFHLLRQYFVSSGVTSWTPCYFPLYCKLTAPVDILNRPVGTVMSLRHPLS</sequence>
<gene>
    <name evidence="2" type="ORF">Aory04_000599700</name>
</gene>
<protein>
    <submittedName>
        <fullName evidence="2">Unnamed protein product</fullName>
    </submittedName>
</protein>
<proteinExistence type="predicted"/>
<dbReference type="Proteomes" id="UP001165205">
    <property type="component" value="Unassembled WGS sequence"/>
</dbReference>
<name>A0AAN5BWT8_ASPOZ</name>
<evidence type="ECO:0000256" key="1">
    <source>
        <dbReference type="SAM" id="MobiDB-lite"/>
    </source>
</evidence>
<evidence type="ECO:0000313" key="2">
    <source>
        <dbReference type="EMBL" id="GMG29797.1"/>
    </source>
</evidence>
<reference evidence="2" key="1">
    <citation type="submission" date="2023-04" db="EMBL/GenBank/DDBJ databases">
        <title>Aspergillus oryzae NBRC 4228.</title>
        <authorList>
            <person name="Ichikawa N."/>
            <person name="Sato H."/>
            <person name="Tonouchi N."/>
        </authorList>
    </citation>
    <scope>NUCLEOTIDE SEQUENCE</scope>
    <source>
        <strain evidence="2">NBRC 4228</strain>
    </source>
</reference>
<feature type="region of interest" description="Disordered" evidence="1">
    <location>
        <begin position="1"/>
        <end position="35"/>
    </location>
</feature>